<dbReference type="EMBL" id="CM047941">
    <property type="protein sequence ID" value="KAI9903453.1"/>
    <property type="molecule type" value="Genomic_DNA"/>
</dbReference>
<sequence>MKTAPIVALLTVAMGVAADSCNKGGVYCGQSLLNKGNYRDHITETLRAAGVPDDESHIINGLFDCLGGGDIRYRDYCGGGCGGVGSEDPDYCV</sequence>
<evidence type="ECO:0000313" key="2">
    <source>
        <dbReference type="Proteomes" id="UP001163324"/>
    </source>
</evidence>
<evidence type="ECO:0000313" key="1">
    <source>
        <dbReference type="EMBL" id="KAI9903453.1"/>
    </source>
</evidence>
<accession>A0ACC0VCF1</accession>
<keyword evidence="2" id="KW-1185">Reference proteome</keyword>
<comment type="caution">
    <text evidence="1">The sequence shown here is derived from an EMBL/GenBank/DDBJ whole genome shotgun (WGS) entry which is preliminary data.</text>
</comment>
<reference evidence="1" key="1">
    <citation type="submission" date="2022-10" db="EMBL/GenBank/DDBJ databases">
        <title>Complete Genome of Trichothecium roseum strain YXFP-22015, a Plant Pathogen Isolated from Citrus.</title>
        <authorList>
            <person name="Wang Y."/>
            <person name="Zhu L."/>
        </authorList>
    </citation>
    <scope>NUCLEOTIDE SEQUENCE</scope>
    <source>
        <strain evidence="1">YXFP-22015</strain>
    </source>
</reference>
<dbReference type="Proteomes" id="UP001163324">
    <property type="component" value="Chromosome 2"/>
</dbReference>
<proteinExistence type="predicted"/>
<protein>
    <submittedName>
        <fullName evidence="1">Uncharacterized protein</fullName>
    </submittedName>
</protein>
<gene>
    <name evidence="1" type="ORF">N3K66_002805</name>
</gene>
<name>A0ACC0VCF1_9HYPO</name>
<organism evidence="1 2">
    <name type="scientific">Trichothecium roseum</name>
    <dbReference type="NCBI Taxonomy" id="47278"/>
    <lineage>
        <taxon>Eukaryota</taxon>
        <taxon>Fungi</taxon>
        <taxon>Dikarya</taxon>
        <taxon>Ascomycota</taxon>
        <taxon>Pezizomycotina</taxon>
        <taxon>Sordariomycetes</taxon>
        <taxon>Hypocreomycetidae</taxon>
        <taxon>Hypocreales</taxon>
        <taxon>Hypocreales incertae sedis</taxon>
        <taxon>Trichothecium</taxon>
    </lineage>
</organism>